<accession>A0A0C3PE84</accession>
<name>A0A0C3PE84_PISTI</name>
<organism evidence="1 2">
    <name type="scientific">Pisolithus tinctorius Marx 270</name>
    <dbReference type="NCBI Taxonomy" id="870435"/>
    <lineage>
        <taxon>Eukaryota</taxon>
        <taxon>Fungi</taxon>
        <taxon>Dikarya</taxon>
        <taxon>Basidiomycota</taxon>
        <taxon>Agaricomycotina</taxon>
        <taxon>Agaricomycetes</taxon>
        <taxon>Agaricomycetidae</taxon>
        <taxon>Boletales</taxon>
        <taxon>Sclerodermatineae</taxon>
        <taxon>Pisolithaceae</taxon>
        <taxon>Pisolithus</taxon>
    </lineage>
</organism>
<dbReference type="InParanoid" id="A0A0C3PE84"/>
<sequence>EGILQAEEGRATLLRKVPRSAISCEASEQNNDVRVVINELSIEICKAEEGLDVLHLLQLRPVMDCLNFLSGHGETGGRENVAEVLNGVGVELTLLWLDIETMLSKVVEYLFYVFAVYTTMQTLSMSAKISQTKGHYLPLVRTIMSVESGFPFISICDVDQIIGMAEINLCV</sequence>
<gene>
    <name evidence="1" type="ORF">M404DRAFT_92629</name>
</gene>
<evidence type="ECO:0000313" key="1">
    <source>
        <dbReference type="EMBL" id="KIO12105.1"/>
    </source>
</evidence>
<dbReference type="Proteomes" id="UP000054217">
    <property type="component" value="Unassembled WGS sequence"/>
</dbReference>
<reference evidence="1 2" key="1">
    <citation type="submission" date="2014-04" db="EMBL/GenBank/DDBJ databases">
        <authorList>
            <consortium name="DOE Joint Genome Institute"/>
            <person name="Kuo A."/>
            <person name="Kohler A."/>
            <person name="Costa M.D."/>
            <person name="Nagy L.G."/>
            <person name="Floudas D."/>
            <person name="Copeland A."/>
            <person name="Barry K.W."/>
            <person name="Cichocki N."/>
            <person name="Veneault-Fourrey C."/>
            <person name="LaButti K."/>
            <person name="Lindquist E.A."/>
            <person name="Lipzen A."/>
            <person name="Lundell T."/>
            <person name="Morin E."/>
            <person name="Murat C."/>
            <person name="Sun H."/>
            <person name="Tunlid A."/>
            <person name="Henrissat B."/>
            <person name="Grigoriev I.V."/>
            <person name="Hibbett D.S."/>
            <person name="Martin F."/>
            <person name="Nordberg H.P."/>
            <person name="Cantor M.N."/>
            <person name="Hua S.X."/>
        </authorList>
    </citation>
    <scope>NUCLEOTIDE SEQUENCE [LARGE SCALE GENOMIC DNA]</scope>
    <source>
        <strain evidence="1 2">Marx 270</strain>
    </source>
</reference>
<feature type="non-terminal residue" evidence="1">
    <location>
        <position position="171"/>
    </location>
</feature>
<dbReference type="HOGENOM" id="CLU_090544_1_1_1"/>
<evidence type="ECO:0000313" key="2">
    <source>
        <dbReference type="Proteomes" id="UP000054217"/>
    </source>
</evidence>
<reference evidence="2" key="2">
    <citation type="submission" date="2015-01" db="EMBL/GenBank/DDBJ databases">
        <title>Evolutionary Origins and Diversification of the Mycorrhizal Mutualists.</title>
        <authorList>
            <consortium name="DOE Joint Genome Institute"/>
            <consortium name="Mycorrhizal Genomics Consortium"/>
            <person name="Kohler A."/>
            <person name="Kuo A."/>
            <person name="Nagy L.G."/>
            <person name="Floudas D."/>
            <person name="Copeland A."/>
            <person name="Barry K.W."/>
            <person name="Cichocki N."/>
            <person name="Veneault-Fourrey C."/>
            <person name="LaButti K."/>
            <person name="Lindquist E.A."/>
            <person name="Lipzen A."/>
            <person name="Lundell T."/>
            <person name="Morin E."/>
            <person name="Murat C."/>
            <person name="Riley R."/>
            <person name="Ohm R."/>
            <person name="Sun H."/>
            <person name="Tunlid A."/>
            <person name="Henrissat B."/>
            <person name="Grigoriev I.V."/>
            <person name="Hibbett D.S."/>
            <person name="Martin F."/>
        </authorList>
    </citation>
    <scope>NUCLEOTIDE SEQUENCE [LARGE SCALE GENOMIC DNA]</scope>
    <source>
        <strain evidence="2">Marx 270</strain>
    </source>
</reference>
<protein>
    <submittedName>
        <fullName evidence="1">Uncharacterized protein</fullName>
    </submittedName>
</protein>
<dbReference type="EMBL" id="KN831948">
    <property type="protein sequence ID" value="KIO12105.1"/>
    <property type="molecule type" value="Genomic_DNA"/>
</dbReference>
<proteinExistence type="predicted"/>
<dbReference type="AlphaFoldDB" id="A0A0C3PE84"/>
<feature type="non-terminal residue" evidence="1">
    <location>
        <position position="1"/>
    </location>
</feature>
<keyword evidence="2" id="KW-1185">Reference proteome</keyword>